<reference evidence="1" key="1">
    <citation type="submission" date="2023-07" db="EMBL/GenBank/DDBJ databases">
        <authorList>
            <consortium name="AG Swart"/>
            <person name="Singh M."/>
            <person name="Singh A."/>
            <person name="Seah K."/>
            <person name="Emmerich C."/>
        </authorList>
    </citation>
    <scope>NUCLEOTIDE SEQUENCE</scope>
    <source>
        <strain evidence="1">DP1</strain>
    </source>
</reference>
<organism evidence="1 2">
    <name type="scientific">Euplotes crassus</name>
    <dbReference type="NCBI Taxonomy" id="5936"/>
    <lineage>
        <taxon>Eukaryota</taxon>
        <taxon>Sar</taxon>
        <taxon>Alveolata</taxon>
        <taxon>Ciliophora</taxon>
        <taxon>Intramacronucleata</taxon>
        <taxon>Spirotrichea</taxon>
        <taxon>Hypotrichia</taxon>
        <taxon>Euplotida</taxon>
        <taxon>Euplotidae</taxon>
        <taxon>Moneuplotes</taxon>
    </lineage>
</organism>
<dbReference type="AlphaFoldDB" id="A0AAD1X910"/>
<sequence length="269" mass="30632">MTFADKELSVRSPIKMMYKSTKERVVKSPNFSSTLDNLKHFINQNKTKLDAQNMRSLSSTLKTLDKPKYKTKDCIFSISKSSGTLKKPTTNGHKKLKFPFRKDLIRSLRAGKSLDRSKSTAKPEISSKILRIIQLEAKPCLKRAMLSTAIFVNSSKFKNQQALPLEIQRKTIFTDKKSKSIQKFTNTKELLQSLRPSFRVNPDVSSLNPDLWSSDLKNLAAKFSRTKQNLSSCVEGTENSHGSYYQTPIQGFHIQINKIPKCKLPKRSI</sequence>
<protein>
    <submittedName>
        <fullName evidence="1">Uncharacterized protein</fullName>
    </submittedName>
</protein>
<name>A0AAD1X910_EUPCR</name>
<evidence type="ECO:0000313" key="1">
    <source>
        <dbReference type="EMBL" id="CAI2363197.1"/>
    </source>
</evidence>
<comment type="caution">
    <text evidence="1">The sequence shown here is derived from an EMBL/GenBank/DDBJ whole genome shotgun (WGS) entry which is preliminary data.</text>
</comment>
<gene>
    <name evidence="1" type="ORF">ECRASSUSDP1_LOCUS4527</name>
</gene>
<dbReference type="Proteomes" id="UP001295684">
    <property type="component" value="Unassembled WGS sequence"/>
</dbReference>
<proteinExistence type="predicted"/>
<accession>A0AAD1X910</accession>
<keyword evidence="2" id="KW-1185">Reference proteome</keyword>
<dbReference type="EMBL" id="CAMPGE010004353">
    <property type="protein sequence ID" value="CAI2363197.1"/>
    <property type="molecule type" value="Genomic_DNA"/>
</dbReference>
<evidence type="ECO:0000313" key="2">
    <source>
        <dbReference type="Proteomes" id="UP001295684"/>
    </source>
</evidence>